<comment type="caution">
    <text evidence="1">The sequence shown here is derived from an EMBL/GenBank/DDBJ whole genome shotgun (WGS) entry which is preliminary data.</text>
</comment>
<gene>
    <name evidence="1" type="ORF">Pa4123_87460</name>
</gene>
<protein>
    <submittedName>
        <fullName evidence="1">Uncharacterized protein</fullName>
    </submittedName>
</protein>
<name>A0ABQ5RB54_9ACTN</name>
<evidence type="ECO:0000313" key="2">
    <source>
        <dbReference type="Proteomes" id="UP001144280"/>
    </source>
</evidence>
<organism evidence="1 2">
    <name type="scientific">Phytohabitans aurantiacus</name>
    <dbReference type="NCBI Taxonomy" id="3016789"/>
    <lineage>
        <taxon>Bacteria</taxon>
        <taxon>Bacillati</taxon>
        <taxon>Actinomycetota</taxon>
        <taxon>Actinomycetes</taxon>
        <taxon>Micromonosporales</taxon>
        <taxon>Micromonosporaceae</taxon>
    </lineage>
</organism>
<dbReference type="Proteomes" id="UP001144280">
    <property type="component" value="Unassembled WGS sequence"/>
</dbReference>
<dbReference type="EMBL" id="BSDI01000085">
    <property type="protein sequence ID" value="GLI03468.1"/>
    <property type="molecule type" value="Genomic_DNA"/>
</dbReference>
<sequence length="120" mass="13015">MGQLTIERTAGERYSTNAAAGATVGDMTQQVTLTLPDDVVELLAKKADPSAFVAELVRGRMMGEVVREQLRAAGFAITDEGVAEARAEIERLRKSITPETRAKAAELYAEVMRMRAGFRG</sequence>
<accession>A0ABQ5RB54</accession>
<evidence type="ECO:0000313" key="1">
    <source>
        <dbReference type="EMBL" id="GLI03468.1"/>
    </source>
</evidence>
<proteinExistence type="predicted"/>
<reference evidence="1" key="1">
    <citation type="submission" date="2022-12" db="EMBL/GenBank/DDBJ databases">
        <title>New Phytohabitans aurantiacus sp. RD004123 nov., an actinomycete isolated from soil.</title>
        <authorList>
            <person name="Triningsih D.W."/>
            <person name="Harunari E."/>
            <person name="Igarashi Y."/>
        </authorList>
    </citation>
    <scope>NUCLEOTIDE SEQUENCE</scope>
    <source>
        <strain evidence="1">RD004123</strain>
    </source>
</reference>
<keyword evidence="2" id="KW-1185">Reference proteome</keyword>